<evidence type="ECO:0000313" key="1">
    <source>
        <dbReference type="EMBL" id="KGF55465.1"/>
    </source>
</evidence>
<proteinExistence type="predicted"/>
<dbReference type="EMBL" id="ADLO01000056">
    <property type="protein sequence ID" value="KGF55465.1"/>
    <property type="molecule type" value="Genomic_DNA"/>
</dbReference>
<dbReference type="AlphaFoldDB" id="A0A096B8T4"/>
<protein>
    <submittedName>
        <fullName evidence="1">Uncharacterized protein</fullName>
    </submittedName>
</protein>
<keyword evidence="2" id="KW-1185">Reference proteome</keyword>
<dbReference type="Proteomes" id="UP000029585">
    <property type="component" value="Unassembled WGS sequence"/>
</dbReference>
<evidence type="ECO:0000313" key="2">
    <source>
        <dbReference type="Proteomes" id="UP000029585"/>
    </source>
</evidence>
<sequence>MTEQRLGILGGMGRPTRLTPCRDPDDLICSGQMNCPGIKVLAGGQNACDTTLAASGPMPLHNRRDSHV</sequence>
<dbReference type="HOGENOM" id="CLU_2788579_0_0_9"/>
<accession>A0A096B8T4</accession>
<name>A0A096B8T4_FLAPL</name>
<reference evidence="1 2" key="1">
    <citation type="submission" date="2011-08" db="EMBL/GenBank/DDBJ databases">
        <title>The Genome Sequence of Clostridium orbiscindens 1_3_50AFAA.</title>
        <authorList>
            <consortium name="The Broad Institute Genome Sequencing Platform"/>
            <person name="Earl A."/>
            <person name="Ward D."/>
            <person name="Feldgarden M."/>
            <person name="Gevers D."/>
            <person name="Daigneault M."/>
            <person name="Strauss J."/>
            <person name="Allen-Vercoe E."/>
            <person name="Young S.K."/>
            <person name="Zeng Q."/>
            <person name="Gargeya S."/>
            <person name="Fitzgerald M."/>
            <person name="Haas B."/>
            <person name="Abouelleil A."/>
            <person name="Alvarado L."/>
            <person name="Arachchi H.M."/>
            <person name="Berlin A."/>
            <person name="Brown A."/>
            <person name="Chapman S.B."/>
            <person name="Chen Z."/>
            <person name="Dunbar C."/>
            <person name="Freedman E."/>
            <person name="Gearin G."/>
            <person name="Gellesch M."/>
            <person name="Goldberg J."/>
            <person name="Griggs A."/>
            <person name="Gujja S."/>
            <person name="Heiman D."/>
            <person name="Howarth C."/>
            <person name="Larson L."/>
            <person name="Lui A."/>
            <person name="MacDonald P.J.P."/>
            <person name="Montmayeur A."/>
            <person name="Murphy C."/>
            <person name="Neiman D."/>
            <person name="Pearson M."/>
            <person name="Priest M."/>
            <person name="Roberts A."/>
            <person name="Saif S."/>
            <person name="Shea T."/>
            <person name="Shenoy N."/>
            <person name="Sisk P."/>
            <person name="Stolte C."/>
            <person name="Sykes S."/>
            <person name="Wortman J."/>
            <person name="Nusbaum C."/>
            <person name="Birren B."/>
        </authorList>
    </citation>
    <scope>NUCLEOTIDE SEQUENCE [LARGE SCALE GENOMIC DNA]</scope>
    <source>
        <strain evidence="1 2">1_3_50AFAA</strain>
    </source>
</reference>
<gene>
    <name evidence="1" type="ORF">HMPREF9460_01778</name>
</gene>
<comment type="caution">
    <text evidence="1">The sequence shown here is derived from an EMBL/GenBank/DDBJ whole genome shotgun (WGS) entry which is preliminary data.</text>
</comment>
<organism evidence="1 2">
    <name type="scientific">Flavonifractor plautii 1_3_50AFAA</name>
    <dbReference type="NCBI Taxonomy" id="742738"/>
    <lineage>
        <taxon>Bacteria</taxon>
        <taxon>Bacillati</taxon>
        <taxon>Bacillota</taxon>
        <taxon>Clostridia</taxon>
        <taxon>Eubacteriales</taxon>
        <taxon>Oscillospiraceae</taxon>
        <taxon>Flavonifractor</taxon>
    </lineage>
</organism>